<reference evidence="1 2" key="1">
    <citation type="submission" date="2023-09" db="EMBL/GenBank/DDBJ databases">
        <authorList>
            <person name="Rey-Velasco X."/>
        </authorList>
    </citation>
    <scope>NUCLEOTIDE SEQUENCE [LARGE SCALE GENOMIC DNA]</scope>
    <source>
        <strain evidence="1 2">W345</strain>
    </source>
</reference>
<dbReference type="Proteomes" id="UP001254608">
    <property type="component" value="Unassembled WGS sequence"/>
</dbReference>
<accession>A0ABU2WK50</accession>
<sequence>MLAIAFTFPAGRYHATPWGRHVNEADVAWPPDLWRLSRAFIATWYRKLDGQFSRDQLHGLLASLAEAEPPSYRLPEHVIHAHTRHYMPGKGDKKTLVFDAFARLSPDDALVIAWQNLSLNTEQYTLLDALLVNLGYLGRAESWVEARRIDDAAEYSYNCVPTDLDIDIETGEVTGEIVRLLAPQPPSEYENFRGAQLTQAGIATESQGHRKKLKSDQKRLLSTLPPEWIDAMAVDTSELQAAGWSAPPCARTISYRRPLQALKTAASKTTVRPTDGQAKTVMTTARFALYGKPLPRIEDAIRIGEALRRAANIKANHVLPAKLLPPELSGHDLPEANRHGHAFWLPEDADDDGAIDHLLVHVPDHLTQDAVRLLTSLRALKRDEGEPLRLILEGLGPASAFQSISRYAERACTWRSVTPYLYPWHLKKPELRDPGAAWAAIKQQLRKEWSMRGAGLPEIEHIEELPEIAAGGRKLRALRFHRFRGKRGLTQPDTHGRLLKIRFASAVRGPVALGFGCHFGLGMFQPLE</sequence>
<dbReference type="EMBL" id="JAVRIC010000015">
    <property type="protein sequence ID" value="MDT0497905.1"/>
    <property type="molecule type" value="Genomic_DNA"/>
</dbReference>
<dbReference type="InterPro" id="IPR019089">
    <property type="entry name" value="Cas_GSU0054"/>
</dbReference>
<comment type="caution">
    <text evidence="1">The sequence shown here is derived from an EMBL/GenBank/DDBJ whole genome shotgun (WGS) entry which is preliminary data.</text>
</comment>
<proteinExistence type="predicted"/>
<protein>
    <submittedName>
        <fullName evidence="1">Type I-U CRISPR-associated protein Csb2</fullName>
    </submittedName>
</protein>
<keyword evidence="2" id="KW-1185">Reference proteome</keyword>
<name>A0ABU2WK50_9GAMM</name>
<dbReference type="NCBIfam" id="TIGR02165">
    <property type="entry name" value="cas5_6_GSU0054"/>
    <property type="match status" value="1"/>
</dbReference>
<evidence type="ECO:0000313" key="2">
    <source>
        <dbReference type="Proteomes" id="UP001254608"/>
    </source>
</evidence>
<gene>
    <name evidence="1" type="primary">csb2</name>
    <name evidence="1" type="ORF">RM530_11105</name>
</gene>
<evidence type="ECO:0000313" key="1">
    <source>
        <dbReference type="EMBL" id="MDT0497905.1"/>
    </source>
</evidence>
<organism evidence="1 2">
    <name type="scientific">Banduia mediterranea</name>
    <dbReference type="NCBI Taxonomy" id="3075609"/>
    <lineage>
        <taxon>Bacteria</taxon>
        <taxon>Pseudomonadati</taxon>
        <taxon>Pseudomonadota</taxon>
        <taxon>Gammaproteobacteria</taxon>
        <taxon>Nevskiales</taxon>
        <taxon>Algiphilaceae</taxon>
        <taxon>Banduia</taxon>
    </lineage>
</organism>
<dbReference type="RefSeq" id="WP_311365298.1">
    <property type="nucleotide sequence ID" value="NZ_JAVRIC010000015.1"/>
</dbReference>